<dbReference type="Gene3D" id="2.40.50.140">
    <property type="entry name" value="Nucleic acid-binding proteins"/>
    <property type="match status" value="1"/>
</dbReference>
<keyword evidence="1 2" id="KW-0238">DNA-binding</keyword>
<organism evidence="5 6">
    <name type="scientific">Kineococcus radiotolerans (strain ATCC BAA-149 / DSM 14245 / SRS30216)</name>
    <dbReference type="NCBI Taxonomy" id="266940"/>
    <lineage>
        <taxon>Bacteria</taxon>
        <taxon>Bacillati</taxon>
        <taxon>Actinomycetota</taxon>
        <taxon>Actinomycetes</taxon>
        <taxon>Kineosporiales</taxon>
        <taxon>Kineosporiaceae</taxon>
        <taxon>Kineococcus</taxon>
    </lineage>
</organism>
<comment type="subunit">
    <text evidence="2">Homotetramer.</text>
</comment>
<dbReference type="RefSeq" id="WP_012085899.1">
    <property type="nucleotide sequence ID" value="NC_009664.2"/>
</dbReference>
<dbReference type="SUPFAM" id="SSF50249">
    <property type="entry name" value="Nucleic acid-binding proteins"/>
    <property type="match status" value="1"/>
</dbReference>
<evidence type="ECO:0000256" key="3">
    <source>
        <dbReference type="RuleBase" id="RU000524"/>
    </source>
</evidence>
<dbReference type="InterPro" id="IPR000424">
    <property type="entry name" value="Primosome_PriB/ssb"/>
</dbReference>
<evidence type="ECO:0000256" key="1">
    <source>
        <dbReference type="ARBA" id="ARBA00023125"/>
    </source>
</evidence>
<dbReference type="PROSITE" id="PS50935">
    <property type="entry name" value="SSB"/>
    <property type="match status" value="1"/>
</dbReference>
<dbReference type="GO" id="GO:0009295">
    <property type="term" value="C:nucleoid"/>
    <property type="evidence" value="ECO:0007669"/>
    <property type="project" value="TreeGrafter"/>
</dbReference>
<feature type="region of interest" description="Disordered" evidence="4">
    <location>
        <begin position="137"/>
        <end position="198"/>
    </location>
</feature>
<keyword evidence="6" id="KW-1185">Reference proteome</keyword>
<evidence type="ECO:0000256" key="2">
    <source>
        <dbReference type="HAMAP-Rule" id="MF_00984"/>
    </source>
</evidence>
<dbReference type="NCBIfam" id="NF005851">
    <property type="entry name" value="PRK07772.1"/>
    <property type="match status" value="1"/>
</dbReference>
<dbReference type="HAMAP" id="MF_00984">
    <property type="entry name" value="SSB"/>
    <property type="match status" value="1"/>
</dbReference>
<gene>
    <name evidence="5" type="ordered locus">Krad_4338</name>
</gene>
<dbReference type="InterPro" id="IPR011344">
    <property type="entry name" value="ssDNA-bd"/>
</dbReference>
<evidence type="ECO:0000256" key="4">
    <source>
        <dbReference type="SAM" id="MobiDB-lite"/>
    </source>
</evidence>
<dbReference type="InterPro" id="IPR012340">
    <property type="entry name" value="NA-bd_OB-fold"/>
</dbReference>
<dbReference type="PANTHER" id="PTHR10302">
    <property type="entry name" value="SINGLE-STRANDED DNA-BINDING PROTEIN"/>
    <property type="match status" value="1"/>
</dbReference>
<dbReference type="Pfam" id="PF00436">
    <property type="entry name" value="SSB"/>
    <property type="match status" value="1"/>
</dbReference>
<accession>A6WG62</accession>
<evidence type="ECO:0000313" key="5">
    <source>
        <dbReference type="EMBL" id="ABS05801.1"/>
    </source>
</evidence>
<dbReference type="GO" id="GO:0003697">
    <property type="term" value="F:single-stranded DNA binding"/>
    <property type="evidence" value="ECO:0007669"/>
    <property type="project" value="UniProtKB-UniRule"/>
</dbReference>
<protein>
    <recommendedName>
        <fullName evidence="2 3">Single-stranded DNA-binding protein</fullName>
        <shortName evidence="2">SSB</shortName>
    </recommendedName>
</protein>
<name>A6WG62_KINRD</name>
<proteinExistence type="inferred from homology"/>
<dbReference type="OrthoDB" id="9809878at2"/>
<feature type="compositionally biased region" description="Gly residues" evidence="4">
    <location>
        <begin position="137"/>
        <end position="163"/>
    </location>
</feature>
<dbReference type="KEGG" id="kra:Krad_4338"/>
<dbReference type="AlphaFoldDB" id="A6WG62"/>
<sequence>MAGETVVTLIGNLTNDPELRFTPSGAAVANFTVASTPRTFDRQSNEWKDGETLFMRCAIWREAAENVAESLTRGTRVVVTGRLQSRTFDTKEGEKRTVIEMQVDEVGPSLRYATAKVNKTSRGSGGGGGGFGGGGGGGFSGGGSAGGNAGGSGSGGGWGGNPGGSAPQPQDDPWATGPSGGNAGGGGWGGASNDDPPF</sequence>
<feature type="compositionally biased region" description="Gly residues" evidence="4">
    <location>
        <begin position="178"/>
        <end position="190"/>
    </location>
</feature>
<reference evidence="6" key="1">
    <citation type="journal article" date="2008" name="PLoS ONE">
        <title>Survival in nuclear waste, extreme resistance, and potential applications gleaned from the genome sequence of Kineococcus radiotolerans SRS30216.</title>
        <authorList>
            <person name="Bagwell C.E."/>
            <person name="Bhat S."/>
            <person name="Hawkins G.M."/>
            <person name="Smith B.W."/>
            <person name="Biswas T."/>
            <person name="Hoover T.R."/>
            <person name="Saunders E."/>
            <person name="Han C.S."/>
            <person name="Tsodikov O.V."/>
            <person name="Shimkets L.J."/>
        </authorList>
    </citation>
    <scope>NUCLEOTIDE SEQUENCE [LARGE SCALE GENOMIC DNA]</scope>
    <source>
        <strain evidence="6">ATCC BAA-149 / DSM 14245 / SRS30216</strain>
    </source>
</reference>
<dbReference type="eggNOG" id="COG0629">
    <property type="taxonomic scope" value="Bacteria"/>
</dbReference>
<comment type="caution">
    <text evidence="2">Lacks conserved residue(s) required for the propagation of feature annotation.</text>
</comment>
<dbReference type="HOGENOM" id="CLU_078758_1_0_11"/>
<dbReference type="STRING" id="266940.Krad_4338"/>
<evidence type="ECO:0000313" key="6">
    <source>
        <dbReference type="Proteomes" id="UP000001116"/>
    </source>
</evidence>
<dbReference type="CDD" id="cd04496">
    <property type="entry name" value="SSB_OBF"/>
    <property type="match status" value="1"/>
</dbReference>
<dbReference type="EMBL" id="CP000750">
    <property type="protein sequence ID" value="ABS05801.1"/>
    <property type="molecule type" value="Genomic_DNA"/>
</dbReference>
<dbReference type="Proteomes" id="UP000001116">
    <property type="component" value="Chromosome"/>
</dbReference>
<dbReference type="NCBIfam" id="TIGR00621">
    <property type="entry name" value="ssb"/>
    <property type="match status" value="1"/>
</dbReference>
<dbReference type="GO" id="GO:0006260">
    <property type="term" value="P:DNA replication"/>
    <property type="evidence" value="ECO:0007669"/>
    <property type="project" value="InterPro"/>
</dbReference>
<dbReference type="PANTHER" id="PTHR10302:SF27">
    <property type="entry name" value="SINGLE-STRANDED DNA-BINDING PROTEIN"/>
    <property type="match status" value="1"/>
</dbReference>